<dbReference type="Gene3D" id="3.40.50.10420">
    <property type="entry name" value="NagB/RpiA/CoA transferase-like"/>
    <property type="match status" value="1"/>
</dbReference>
<dbReference type="Proteomes" id="UP000230000">
    <property type="component" value="Unassembled WGS sequence"/>
</dbReference>
<dbReference type="PANTHER" id="PTHR43682:SF1">
    <property type="entry name" value="LACTATE UTILIZATION PROTEIN C"/>
    <property type="match status" value="1"/>
</dbReference>
<proteinExistence type="predicted"/>
<sequence length="223" mass="24660">MKVSPAKENILKRIRNALSQPVPLPFPQSEGNSPVFATPPENLDVHFAETFVKLNGKFIFCEDVQVFGKQFFALCHQQDWKQVLCREKHVREWLAADAHSHAGPAISLLPSVPPEQMDVALTGCECLIARTGSVVLSAGQAAGRMPSVFAPVHVVAAFSDQLVWDIRDALQLIKEKYGDSWPSMCSLHTGPSRTSDIEKTLVMGAHGPKEMYVFLIDQPLSRQ</sequence>
<reference evidence="2 3" key="1">
    <citation type="submission" date="2017-11" db="EMBL/GenBank/DDBJ databases">
        <title>Genomic Encyclopedia of Archaeal and Bacterial Type Strains, Phase II (KMG-II): From Individual Species to Whole Genera.</title>
        <authorList>
            <person name="Goeker M."/>
        </authorList>
    </citation>
    <scope>NUCLEOTIDE SEQUENCE [LARGE SCALE GENOMIC DNA]</scope>
    <source>
        <strain evidence="2 3">DSM 27268</strain>
    </source>
</reference>
<evidence type="ECO:0000313" key="2">
    <source>
        <dbReference type="EMBL" id="PJJ74502.1"/>
    </source>
</evidence>
<dbReference type="InterPro" id="IPR037171">
    <property type="entry name" value="NagB/RpiA_transferase-like"/>
</dbReference>
<name>A0A2M9CRE6_9BACT</name>
<dbReference type="PANTHER" id="PTHR43682">
    <property type="entry name" value="LACTATE UTILIZATION PROTEIN C"/>
    <property type="match status" value="1"/>
</dbReference>
<dbReference type="OrthoDB" id="9794157at2"/>
<evidence type="ECO:0000313" key="3">
    <source>
        <dbReference type="Proteomes" id="UP000230000"/>
    </source>
</evidence>
<dbReference type="SUPFAM" id="SSF100950">
    <property type="entry name" value="NagB/RpiA/CoA transferase-like"/>
    <property type="match status" value="1"/>
</dbReference>
<gene>
    <name evidence="2" type="ORF">BXY57_0060</name>
</gene>
<keyword evidence="3" id="KW-1185">Reference proteome</keyword>
<dbReference type="InterPro" id="IPR003741">
    <property type="entry name" value="LUD_dom"/>
</dbReference>
<dbReference type="EMBL" id="PGFG01000001">
    <property type="protein sequence ID" value="PJJ74502.1"/>
    <property type="molecule type" value="Genomic_DNA"/>
</dbReference>
<dbReference type="InterPro" id="IPR024185">
    <property type="entry name" value="FTHF_cligase-like_sf"/>
</dbReference>
<dbReference type="Pfam" id="PF02589">
    <property type="entry name" value="LUD_dom"/>
    <property type="match status" value="1"/>
</dbReference>
<protein>
    <submittedName>
        <fullName evidence="2">L-lactate dehydrogenase complex protein LldG</fullName>
    </submittedName>
</protein>
<evidence type="ECO:0000259" key="1">
    <source>
        <dbReference type="Pfam" id="PF02589"/>
    </source>
</evidence>
<feature type="domain" description="LUD" evidence="1">
    <location>
        <begin position="116"/>
        <end position="216"/>
    </location>
</feature>
<comment type="caution">
    <text evidence="2">The sequence shown here is derived from an EMBL/GenBank/DDBJ whole genome shotgun (WGS) entry which is preliminary data.</text>
</comment>
<dbReference type="RefSeq" id="WP_100313220.1">
    <property type="nucleotide sequence ID" value="NZ_PGFG01000001.1"/>
</dbReference>
<accession>A0A2M9CRE6</accession>
<dbReference type="AlphaFoldDB" id="A0A2M9CRE6"/>
<organism evidence="2 3">
    <name type="scientific">Thermoflavifilum aggregans</name>
    <dbReference type="NCBI Taxonomy" id="454188"/>
    <lineage>
        <taxon>Bacteria</taxon>
        <taxon>Pseudomonadati</taxon>
        <taxon>Bacteroidota</taxon>
        <taxon>Chitinophagia</taxon>
        <taxon>Chitinophagales</taxon>
        <taxon>Chitinophagaceae</taxon>
        <taxon>Thermoflavifilum</taxon>
    </lineage>
</organism>